<protein>
    <submittedName>
        <fullName evidence="3">CLUMA_CG010025, isoform A</fullName>
    </submittedName>
</protein>
<dbReference type="AlphaFoldDB" id="A0A1J1I944"/>
<dbReference type="SMART" id="SM00494">
    <property type="entry name" value="ChtBD2"/>
    <property type="match status" value="3"/>
</dbReference>
<dbReference type="InterPro" id="IPR002557">
    <property type="entry name" value="Chitin-bd_dom"/>
</dbReference>
<feature type="signal peptide" evidence="1">
    <location>
        <begin position="1"/>
        <end position="23"/>
    </location>
</feature>
<keyword evidence="4" id="KW-1185">Reference proteome</keyword>
<keyword evidence="1" id="KW-0732">Signal</keyword>
<organism evidence="3 4">
    <name type="scientific">Clunio marinus</name>
    <dbReference type="NCBI Taxonomy" id="568069"/>
    <lineage>
        <taxon>Eukaryota</taxon>
        <taxon>Metazoa</taxon>
        <taxon>Ecdysozoa</taxon>
        <taxon>Arthropoda</taxon>
        <taxon>Hexapoda</taxon>
        <taxon>Insecta</taxon>
        <taxon>Pterygota</taxon>
        <taxon>Neoptera</taxon>
        <taxon>Endopterygota</taxon>
        <taxon>Diptera</taxon>
        <taxon>Nematocera</taxon>
        <taxon>Chironomoidea</taxon>
        <taxon>Chironomidae</taxon>
        <taxon>Clunio</taxon>
    </lineage>
</organism>
<evidence type="ECO:0000313" key="4">
    <source>
        <dbReference type="Proteomes" id="UP000183832"/>
    </source>
</evidence>
<dbReference type="OrthoDB" id="6597859at2759"/>
<dbReference type="InterPro" id="IPR036508">
    <property type="entry name" value="Chitin-bd_dom_sf"/>
</dbReference>
<dbReference type="EMBL" id="CVRI01000044">
    <property type="protein sequence ID" value="CRK96807.1"/>
    <property type="molecule type" value="Genomic_DNA"/>
</dbReference>
<dbReference type="GO" id="GO:0008061">
    <property type="term" value="F:chitin binding"/>
    <property type="evidence" value="ECO:0007669"/>
    <property type="project" value="InterPro"/>
</dbReference>
<dbReference type="Pfam" id="PF01607">
    <property type="entry name" value="CBM_14"/>
    <property type="match status" value="2"/>
</dbReference>
<dbReference type="GO" id="GO:0005576">
    <property type="term" value="C:extracellular region"/>
    <property type="evidence" value="ECO:0007669"/>
    <property type="project" value="InterPro"/>
</dbReference>
<sequence length="284" mass="30952">MAFAIKIVLFVLSLVILLNFANASFWKQYIEPTSAVLSVNTNYVDSCNVRQAPGFVCMDCSVLARCVFRNNGWDTIPLEVCDAGQNLFCHANEQRCSPNPGPCNPGGGQGGGNFACTSSGVFPDPFNCQMYHMCFPSGPNLIAVNVLCGGNYAFNPVTNDCSLDLNNPVCRGNQFTCNNVGDMGAWPLNPNIYYICMAATNEVRVLFPTLFRCPVGLIFRAGQCSPPNGVDGNIFDCQRAGLFPDPYDCRSYFHCDGLLRSQHITCPTGTYFNQITLGCIRGTC</sequence>
<dbReference type="SUPFAM" id="SSF57625">
    <property type="entry name" value="Invertebrate chitin-binding proteins"/>
    <property type="match status" value="2"/>
</dbReference>
<name>A0A1J1I944_9DIPT</name>
<proteinExistence type="predicted"/>
<gene>
    <name evidence="3" type="primary">putative AGAP004851-PA</name>
    <name evidence="3" type="ORF">CLUMA_CG010025</name>
</gene>
<accession>A0A1J1I944</accession>
<dbReference type="Proteomes" id="UP000183832">
    <property type="component" value="Unassembled WGS sequence"/>
</dbReference>
<evidence type="ECO:0000256" key="1">
    <source>
        <dbReference type="SAM" id="SignalP"/>
    </source>
</evidence>
<reference evidence="3 4" key="1">
    <citation type="submission" date="2015-04" db="EMBL/GenBank/DDBJ databases">
        <authorList>
            <person name="Syromyatnikov M.Y."/>
            <person name="Popov V.N."/>
        </authorList>
    </citation>
    <scope>NUCLEOTIDE SEQUENCE [LARGE SCALE GENOMIC DNA]</scope>
</reference>
<feature type="domain" description="Chitin-binding type-2" evidence="2">
    <location>
        <begin position="234"/>
        <end position="279"/>
    </location>
</feature>
<dbReference type="Gene3D" id="2.170.140.10">
    <property type="entry name" value="Chitin binding domain"/>
    <property type="match status" value="2"/>
</dbReference>
<feature type="domain" description="Chitin-binding type-2" evidence="2">
    <location>
        <begin position="113"/>
        <end position="172"/>
    </location>
</feature>
<evidence type="ECO:0000313" key="3">
    <source>
        <dbReference type="EMBL" id="CRK96807.1"/>
    </source>
</evidence>
<dbReference type="PROSITE" id="PS50940">
    <property type="entry name" value="CHIT_BIND_II"/>
    <property type="match status" value="2"/>
</dbReference>
<feature type="chain" id="PRO_5012091333" evidence="1">
    <location>
        <begin position="24"/>
        <end position="284"/>
    </location>
</feature>
<evidence type="ECO:0000259" key="2">
    <source>
        <dbReference type="PROSITE" id="PS50940"/>
    </source>
</evidence>